<organism evidence="1 2">
    <name type="scientific">Brachionus plicatilis</name>
    <name type="common">Marine rotifer</name>
    <name type="synonym">Brachionus muelleri</name>
    <dbReference type="NCBI Taxonomy" id="10195"/>
    <lineage>
        <taxon>Eukaryota</taxon>
        <taxon>Metazoa</taxon>
        <taxon>Spiralia</taxon>
        <taxon>Gnathifera</taxon>
        <taxon>Rotifera</taxon>
        <taxon>Eurotatoria</taxon>
        <taxon>Monogononta</taxon>
        <taxon>Pseudotrocha</taxon>
        <taxon>Ploima</taxon>
        <taxon>Brachionidae</taxon>
        <taxon>Brachionus</taxon>
    </lineage>
</organism>
<accession>A0A3M7PPT3</accession>
<evidence type="ECO:0000313" key="2">
    <source>
        <dbReference type="Proteomes" id="UP000276133"/>
    </source>
</evidence>
<dbReference type="AlphaFoldDB" id="A0A3M7PPT3"/>
<sequence>MILKVDDSKNSVLHHSKLISSFRIVNFRTLKINNFVILTPSQSTNQINLMIKIKNKLEYNS</sequence>
<dbReference type="Proteomes" id="UP000276133">
    <property type="component" value="Unassembled WGS sequence"/>
</dbReference>
<evidence type="ECO:0000313" key="1">
    <source>
        <dbReference type="EMBL" id="RNA01126.1"/>
    </source>
</evidence>
<protein>
    <submittedName>
        <fullName evidence="1">Uncharacterized protein</fullName>
    </submittedName>
</protein>
<name>A0A3M7PPT3_BRAPC</name>
<gene>
    <name evidence="1" type="ORF">BpHYR1_042530</name>
</gene>
<reference evidence="1 2" key="1">
    <citation type="journal article" date="2018" name="Sci. Rep.">
        <title>Genomic signatures of local adaptation to the degree of environmental predictability in rotifers.</title>
        <authorList>
            <person name="Franch-Gras L."/>
            <person name="Hahn C."/>
            <person name="Garcia-Roger E.M."/>
            <person name="Carmona M.J."/>
            <person name="Serra M."/>
            <person name="Gomez A."/>
        </authorList>
    </citation>
    <scope>NUCLEOTIDE SEQUENCE [LARGE SCALE GENOMIC DNA]</scope>
    <source>
        <strain evidence="1">HYR1</strain>
    </source>
</reference>
<comment type="caution">
    <text evidence="1">The sequence shown here is derived from an EMBL/GenBank/DDBJ whole genome shotgun (WGS) entry which is preliminary data.</text>
</comment>
<proteinExistence type="predicted"/>
<keyword evidence="2" id="KW-1185">Reference proteome</keyword>
<dbReference type="EMBL" id="REGN01009457">
    <property type="protein sequence ID" value="RNA01126.1"/>
    <property type="molecule type" value="Genomic_DNA"/>
</dbReference>